<dbReference type="EMBL" id="CP036318">
    <property type="protein sequence ID" value="QDV59034.1"/>
    <property type="molecule type" value="Genomic_DNA"/>
</dbReference>
<dbReference type="RefSeq" id="WP_145290057.1">
    <property type="nucleotide sequence ID" value="NZ_CP036318.1"/>
</dbReference>
<proteinExistence type="predicted"/>
<reference evidence="1 2" key="1">
    <citation type="submission" date="2019-02" db="EMBL/GenBank/DDBJ databases">
        <title>Deep-cultivation of Planctomycetes and their phenomic and genomic characterization uncovers novel biology.</title>
        <authorList>
            <person name="Wiegand S."/>
            <person name="Jogler M."/>
            <person name="Boedeker C."/>
            <person name="Pinto D."/>
            <person name="Vollmers J."/>
            <person name="Rivas-Marin E."/>
            <person name="Kohn T."/>
            <person name="Peeters S.H."/>
            <person name="Heuer A."/>
            <person name="Rast P."/>
            <person name="Oberbeckmann S."/>
            <person name="Bunk B."/>
            <person name="Jeske O."/>
            <person name="Meyerdierks A."/>
            <person name="Storesund J.E."/>
            <person name="Kallscheuer N."/>
            <person name="Luecker S."/>
            <person name="Lage O.M."/>
            <person name="Pohl T."/>
            <person name="Merkel B.J."/>
            <person name="Hornburger P."/>
            <person name="Mueller R.-W."/>
            <person name="Bruemmer F."/>
            <person name="Labrenz M."/>
            <person name="Spormann A.M."/>
            <person name="Op den Camp H."/>
            <person name="Overmann J."/>
            <person name="Amann R."/>
            <person name="Jetten M.S.M."/>
            <person name="Mascher T."/>
            <person name="Medema M.H."/>
            <person name="Devos D.P."/>
            <person name="Kaster A.-K."/>
            <person name="Ovreas L."/>
            <person name="Rohde M."/>
            <person name="Galperin M.Y."/>
            <person name="Jogler C."/>
        </authorList>
    </citation>
    <scope>NUCLEOTIDE SEQUENCE [LARGE SCALE GENOMIC DNA]</scope>
    <source>
        <strain evidence="1 2">Mal33</strain>
    </source>
</reference>
<organism evidence="1 2">
    <name type="scientific">Rosistilla oblonga</name>
    <dbReference type="NCBI Taxonomy" id="2527990"/>
    <lineage>
        <taxon>Bacteria</taxon>
        <taxon>Pseudomonadati</taxon>
        <taxon>Planctomycetota</taxon>
        <taxon>Planctomycetia</taxon>
        <taxon>Pirellulales</taxon>
        <taxon>Pirellulaceae</taxon>
        <taxon>Rosistilla</taxon>
    </lineage>
</organism>
<evidence type="ECO:0000313" key="2">
    <source>
        <dbReference type="Proteomes" id="UP000316770"/>
    </source>
</evidence>
<protein>
    <submittedName>
        <fullName evidence="1">Uncharacterized protein</fullName>
    </submittedName>
</protein>
<dbReference type="AlphaFoldDB" id="A0A518J118"/>
<accession>A0A518J118</accession>
<name>A0A518J118_9BACT</name>
<gene>
    <name evidence="1" type="ORF">Mal33_50590</name>
</gene>
<dbReference type="Proteomes" id="UP000316770">
    <property type="component" value="Chromosome"/>
</dbReference>
<evidence type="ECO:0000313" key="1">
    <source>
        <dbReference type="EMBL" id="QDV59034.1"/>
    </source>
</evidence>
<sequence>MQNVVVHVTGNSYELGTIGFGEQERVKVRPSSESHVEISFLNASGQQRRLVAACYFESRHYHGTIAIDVSGDKLVRFQDSVSIGMY</sequence>
<keyword evidence="2" id="KW-1185">Reference proteome</keyword>